<keyword evidence="8 15" id="KW-0547">Nucleotide-binding</keyword>
<keyword evidence="12 15" id="KW-0472">Membrane</keyword>
<evidence type="ECO:0000256" key="6">
    <source>
        <dbReference type="ARBA" id="ARBA00022519"/>
    </source>
</evidence>
<comment type="function">
    <text evidence="15">Catalyzes the ATP-dependent phosphorylation of the 3-deoxy-D-manno-octulosonic acid (Kdo) residue in Kdo-lipid IV(A) at the 4-OH position.</text>
</comment>
<feature type="active site" evidence="15">
    <location>
        <position position="167"/>
    </location>
</feature>
<dbReference type="GO" id="GO:0009244">
    <property type="term" value="P:lipopolysaccharide core region biosynthetic process"/>
    <property type="evidence" value="ECO:0007669"/>
    <property type="project" value="UniProtKB-UniRule"/>
</dbReference>
<dbReference type="HAMAP" id="MF_00521">
    <property type="entry name" value="KDO_kinase"/>
    <property type="match status" value="1"/>
</dbReference>
<evidence type="ECO:0000256" key="12">
    <source>
        <dbReference type="ARBA" id="ARBA00023136"/>
    </source>
</evidence>
<comment type="subcellular location">
    <subcellularLocation>
        <location evidence="1 15">Cell inner membrane</location>
        <topology evidence="1 15">Peripheral membrane protein</topology>
        <orientation evidence="1 15">Cytoplasmic side</orientation>
    </subcellularLocation>
</comment>
<protein>
    <recommendedName>
        <fullName evidence="13 15">3-deoxy-D-manno-octulosonic acid kinase</fullName>
        <shortName evidence="15">Kdo kinase</shortName>
        <ecNumber evidence="4 15">2.7.1.166</ecNumber>
    </recommendedName>
</protein>
<dbReference type="InterPro" id="IPR022826">
    <property type="entry name" value="KDO_kinase"/>
</dbReference>
<dbReference type="GO" id="GO:0005524">
    <property type="term" value="F:ATP binding"/>
    <property type="evidence" value="ECO:0007669"/>
    <property type="project" value="UniProtKB-UniRule"/>
</dbReference>
<evidence type="ECO:0000256" key="2">
    <source>
        <dbReference type="ARBA" id="ARBA00004713"/>
    </source>
</evidence>
<dbReference type="SUPFAM" id="SSF56112">
    <property type="entry name" value="Protein kinase-like (PK-like)"/>
    <property type="match status" value="1"/>
</dbReference>
<dbReference type="EC" id="2.7.1.166" evidence="4 15"/>
<proteinExistence type="inferred from homology"/>
<dbReference type="RefSeq" id="WP_071469909.1">
    <property type="nucleotide sequence ID" value="NZ_MEHT01000018.1"/>
</dbReference>
<evidence type="ECO:0000313" key="17">
    <source>
        <dbReference type="Proteomes" id="UP000249364"/>
    </source>
</evidence>
<organism evidence="16 17">
    <name type="scientific">Roseinatronobacter thiooxidans</name>
    <dbReference type="NCBI Taxonomy" id="121821"/>
    <lineage>
        <taxon>Bacteria</taxon>
        <taxon>Pseudomonadati</taxon>
        <taxon>Pseudomonadota</taxon>
        <taxon>Alphaproteobacteria</taxon>
        <taxon>Rhodobacterales</taxon>
        <taxon>Paracoccaceae</taxon>
        <taxon>Roseinatronobacter</taxon>
    </lineage>
</organism>
<evidence type="ECO:0000256" key="5">
    <source>
        <dbReference type="ARBA" id="ARBA00022475"/>
    </source>
</evidence>
<evidence type="ECO:0000256" key="1">
    <source>
        <dbReference type="ARBA" id="ARBA00004515"/>
    </source>
</evidence>
<reference evidence="16 17" key="1">
    <citation type="submission" date="2018-06" db="EMBL/GenBank/DDBJ databases">
        <title>Genomic Encyclopedia of Archaeal and Bacterial Type Strains, Phase II (KMG-II): from individual species to whole genera.</title>
        <authorList>
            <person name="Goeker M."/>
        </authorList>
    </citation>
    <scope>NUCLEOTIDE SEQUENCE [LARGE SCALE GENOMIC DNA]</scope>
    <source>
        <strain evidence="16 17">DSM 13087</strain>
    </source>
</reference>
<keyword evidence="5 15" id="KW-1003">Cell membrane</keyword>
<evidence type="ECO:0000256" key="10">
    <source>
        <dbReference type="ARBA" id="ARBA00022840"/>
    </source>
</evidence>
<dbReference type="Gene3D" id="1.10.510.10">
    <property type="entry name" value="Transferase(Phosphotransferase) domain 1"/>
    <property type="match status" value="1"/>
</dbReference>
<keyword evidence="11 15" id="KW-0448">Lipopolysaccharide biosynthesis</keyword>
<evidence type="ECO:0000313" key="16">
    <source>
        <dbReference type="EMBL" id="PZX45693.1"/>
    </source>
</evidence>
<comment type="pathway">
    <text evidence="2 15">Bacterial outer membrane biogenesis; LPS core biosynthesis.</text>
</comment>
<dbReference type="UniPathway" id="UPA00958"/>
<dbReference type="EMBL" id="QKZQ01000006">
    <property type="protein sequence ID" value="PZX45693.1"/>
    <property type="molecule type" value="Genomic_DNA"/>
</dbReference>
<dbReference type="Pfam" id="PF06293">
    <property type="entry name" value="Kdo"/>
    <property type="match status" value="1"/>
</dbReference>
<evidence type="ECO:0000256" key="8">
    <source>
        <dbReference type="ARBA" id="ARBA00022741"/>
    </source>
</evidence>
<evidence type="ECO:0000256" key="15">
    <source>
        <dbReference type="HAMAP-Rule" id="MF_00521"/>
    </source>
</evidence>
<evidence type="ECO:0000256" key="13">
    <source>
        <dbReference type="ARBA" id="ARBA00029511"/>
    </source>
</evidence>
<keyword evidence="10 15" id="KW-0067">ATP-binding</keyword>
<evidence type="ECO:0000256" key="3">
    <source>
        <dbReference type="ARBA" id="ARBA00010327"/>
    </source>
</evidence>
<dbReference type="NCBIfam" id="NF002475">
    <property type="entry name" value="PRK01723.1"/>
    <property type="match status" value="1"/>
</dbReference>
<evidence type="ECO:0000256" key="7">
    <source>
        <dbReference type="ARBA" id="ARBA00022679"/>
    </source>
</evidence>
<comment type="catalytic activity">
    <reaction evidence="14 15">
        <text>an alpha-Kdo-(2-&gt;6)-lipid IVA + ATP = a 4-O-phospho-alpha-Kdo-(2-&gt;6)-lipid IVA + ADP + H(+)</text>
        <dbReference type="Rhea" id="RHEA:74271"/>
        <dbReference type="ChEBI" id="CHEBI:15378"/>
        <dbReference type="ChEBI" id="CHEBI:30616"/>
        <dbReference type="ChEBI" id="CHEBI:176428"/>
        <dbReference type="ChEBI" id="CHEBI:193140"/>
        <dbReference type="ChEBI" id="CHEBI:456216"/>
        <dbReference type="EC" id="2.7.1.166"/>
    </reaction>
</comment>
<keyword evidence="7 15" id="KW-0808">Transferase</keyword>
<keyword evidence="9 15" id="KW-0418">Kinase</keyword>
<dbReference type="GO" id="GO:0005886">
    <property type="term" value="C:plasma membrane"/>
    <property type="evidence" value="ECO:0007669"/>
    <property type="project" value="UniProtKB-SubCell"/>
</dbReference>
<evidence type="ECO:0000256" key="9">
    <source>
        <dbReference type="ARBA" id="ARBA00022777"/>
    </source>
</evidence>
<keyword evidence="17" id="KW-1185">Reference proteome</keyword>
<dbReference type="Proteomes" id="UP000249364">
    <property type="component" value="Unassembled WGS sequence"/>
</dbReference>
<evidence type="ECO:0000256" key="14">
    <source>
        <dbReference type="ARBA" id="ARBA00034417"/>
    </source>
</evidence>
<dbReference type="InterPro" id="IPR011009">
    <property type="entry name" value="Kinase-like_dom_sf"/>
</dbReference>
<sequence>MLIKTTFGNAAIWYDSSVLDPVTPEIFAPDWLQQSGALVGSSQGRNAAYFLHYAGHDMVLRHFWRGGLIGKFNHDLYLRVPVARSRAMQEFMLLQWMRDQGLPVPRPIAARFQPAGVFYRADIITGRIPNSRPMAECLEENFLPPAIWRETGRVIGSMHRIGVHHSDLNARNILIENGKTVWLIDFDKCAQRKPGAWMEQNLVRLKRSFDKEKGKLPRLHWDDDAWQTLLAGYREELAKGQLSYA</sequence>
<dbReference type="STRING" id="121821.GCA_001870675_01128"/>
<comment type="similarity">
    <text evidence="3 15">Belongs to the protein kinase superfamily. KdkA/RfaP family.</text>
</comment>
<keyword evidence="6 15" id="KW-0997">Cell inner membrane</keyword>
<comment type="caution">
    <text evidence="16">The sequence shown here is derived from an EMBL/GenBank/DDBJ whole genome shotgun (WGS) entry which is preliminary data.</text>
</comment>
<dbReference type="AlphaFoldDB" id="A0A2W7QC01"/>
<accession>A0A2W7QC01</accession>
<gene>
    <name evidence="15" type="primary">kdkA</name>
    <name evidence="16" type="ORF">LY56_01718</name>
</gene>
<evidence type="ECO:0000256" key="11">
    <source>
        <dbReference type="ARBA" id="ARBA00022985"/>
    </source>
</evidence>
<name>A0A2W7QC01_9RHOB</name>
<dbReference type="GO" id="GO:0016301">
    <property type="term" value="F:kinase activity"/>
    <property type="evidence" value="ECO:0007669"/>
    <property type="project" value="UniProtKB-KW"/>
</dbReference>
<evidence type="ECO:0000256" key="4">
    <source>
        <dbReference type="ARBA" id="ARBA00011988"/>
    </source>
</evidence>
<dbReference type="OrthoDB" id="6854449at2"/>
<dbReference type="GO" id="GO:0016773">
    <property type="term" value="F:phosphotransferase activity, alcohol group as acceptor"/>
    <property type="evidence" value="ECO:0007669"/>
    <property type="project" value="UniProtKB-UniRule"/>
</dbReference>